<evidence type="ECO:0000256" key="1">
    <source>
        <dbReference type="ARBA" id="ARBA00022443"/>
    </source>
</evidence>
<keyword evidence="3" id="KW-0175">Coiled coil</keyword>
<dbReference type="InterPro" id="IPR004148">
    <property type="entry name" value="BAR_dom"/>
</dbReference>
<dbReference type="SMART" id="SM00326">
    <property type="entry name" value="SH3"/>
    <property type="match status" value="1"/>
</dbReference>
<dbReference type="PROSITE" id="PS51021">
    <property type="entry name" value="BAR"/>
    <property type="match status" value="1"/>
</dbReference>
<dbReference type="SUPFAM" id="SSF103657">
    <property type="entry name" value="BAR/IMD domain-like"/>
    <property type="match status" value="1"/>
</dbReference>
<keyword evidence="8" id="KW-1185">Reference proteome</keyword>
<dbReference type="PROSITE" id="PS50002">
    <property type="entry name" value="SH3"/>
    <property type="match status" value="1"/>
</dbReference>
<evidence type="ECO:0000256" key="4">
    <source>
        <dbReference type="SAM" id="MobiDB-lite"/>
    </source>
</evidence>
<dbReference type="AlphaFoldDB" id="A0A0C9TQ61"/>
<sequence length="706" mass="77431">MASKQLGKLRQWGREVISSKEKTVLAEEFKQVEQDIELRRAGIERLHAASSEYHGYLQKKKEYPTVEEGVKMLPIDALGAVMMSHGEEFGQDSAFGQCLVKLGRAHSKIATLQESFALTFKDTYLTSLNERLEDIEEYSTLRKKLDSRRLTYDAAVTKASKAKKEKDIAEAEEEANVAKQRYEDTSAEVRSRMRTIQDNEIKQLRDLTDLLNYETDFVSQYLDILRSAQDEWLDESAIQRPDYQQEISEAHQFKHGRSTPSISTTARISIPSRPSSAASGRRKSTDTEVSTPSKSPIARRASPAPVPARPSSRASVGSSGTAHDSHKRRDSTASENAGSSSKRLSMAGWATSAFSGSKNKKEPKKDKIKDKDKSATRAFANLENQSDESEDDSPVDVEQQEPRSRSFSSFGSSTLSKMLGATPSSRPSSQTNTFSSSNSSFNSFSATKTSPNGRRVLRALYDFEGTADQLRFKAGDEIVVIYEGRDGWHMGELNGERGLFPSSYAEDVTGGGSRPPLPQRPSTIAQRAQMEVPSEDDASIISHDMYSPSDNVISVEPYSDFARLQLQKSPMTSEGGDRGHSPTDDEDEERGLFDPPDTPALFGSPVQPTANGLHVGNRAGNPVLQASPARAPPPPVPQRKQSSKRPPPPPPPGRRTTATSNTPIPPATQPISFPPPPAMPKRPSSRSRSSTLLAAQAPIESPFVDT</sequence>
<evidence type="ECO:0008006" key="9">
    <source>
        <dbReference type="Google" id="ProtNLM"/>
    </source>
</evidence>
<accession>A0A0C9TQ61</accession>
<dbReference type="OrthoDB" id="10263741at2759"/>
<dbReference type="SMART" id="SM00721">
    <property type="entry name" value="BAR"/>
    <property type="match status" value="1"/>
</dbReference>
<feature type="region of interest" description="Disordered" evidence="4">
    <location>
        <begin position="250"/>
        <end position="450"/>
    </location>
</feature>
<dbReference type="InterPro" id="IPR036028">
    <property type="entry name" value="SH3-like_dom_sf"/>
</dbReference>
<organism evidence="7 8">
    <name type="scientific">Sphaerobolus stellatus (strain SS14)</name>
    <dbReference type="NCBI Taxonomy" id="990650"/>
    <lineage>
        <taxon>Eukaryota</taxon>
        <taxon>Fungi</taxon>
        <taxon>Dikarya</taxon>
        <taxon>Basidiomycota</taxon>
        <taxon>Agaricomycotina</taxon>
        <taxon>Agaricomycetes</taxon>
        <taxon>Phallomycetidae</taxon>
        <taxon>Geastrales</taxon>
        <taxon>Sphaerobolaceae</taxon>
        <taxon>Sphaerobolus</taxon>
    </lineage>
</organism>
<dbReference type="PRINTS" id="PR00452">
    <property type="entry name" value="SH3DOMAIN"/>
</dbReference>
<feature type="region of interest" description="Disordered" evidence="4">
    <location>
        <begin position="501"/>
        <end position="706"/>
    </location>
</feature>
<feature type="compositionally biased region" description="Polar residues" evidence="4">
    <location>
        <begin position="333"/>
        <end position="343"/>
    </location>
</feature>
<dbReference type="InterPro" id="IPR027267">
    <property type="entry name" value="AH/BAR_dom_sf"/>
</dbReference>
<feature type="compositionally biased region" description="Low complexity" evidence="4">
    <location>
        <begin position="292"/>
        <end position="315"/>
    </location>
</feature>
<evidence type="ECO:0000313" key="7">
    <source>
        <dbReference type="EMBL" id="KIJ32248.1"/>
    </source>
</evidence>
<dbReference type="Pfam" id="PF03114">
    <property type="entry name" value="BAR"/>
    <property type="match status" value="1"/>
</dbReference>
<feature type="compositionally biased region" description="Low complexity" evidence="4">
    <location>
        <begin position="266"/>
        <end position="279"/>
    </location>
</feature>
<dbReference type="Pfam" id="PF14604">
    <property type="entry name" value="SH3_9"/>
    <property type="match status" value="1"/>
</dbReference>
<dbReference type="Proteomes" id="UP000054279">
    <property type="component" value="Unassembled WGS sequence"/>
</dbReference>
<evidence type="ECO:0000259" key="6">
    <source>
        <dbReference type="PROSITE" id="PS51021"/>
    </source>
</evidence>
<protein>
    <recommendedName>
        <fullName evidence="9">BAR domain-containing protein</fullName>
    </recommendedName>
</protein>
<dbReference type="HOGENOM" id="CLU_008936_0_0_1"/>
<feature type="compositionally biased region" description="Pro residues" evidence="4">
    <location>
        <begin position="663"/>
        <end position="680"/>
    </location>
</feature>
<evidence type="ECO:0000256" key="3">
    <source>
        <dbReference type="SAM" id="Coils"/>
    </source>
</evidence>
<dbReference type="EMBL" id="KN837229">
    <property type="protein sequence ID" value="KIJ32248.1"/>
    <property type="molecule type" value="Genomic_DNA"/>
</dbReference>
<evidence type="ECO:0000259" key="5">
    <source>
        <dbReference type="PROSITE" id="PS50002"/>
    </source>
</evidence>
<keyword evidence="1 2" id="KW-0728">SH3 domain</keyword>
<feature type="compositionally biased region" description="Basic and acidic residues" evidence="4">
    <location>
        <begin position="359"/>
        <end position="375"/>
    </location>
</feature>
<dbReference type="GO" id="GO:0005737">
    <property type="term" value="C:cytoplasm"/>
    <property type="evidence" value="ECO:0007669"/>
    <property type="project" value="InterPro"/>
</dbReference>
<feature type="domain" description="SH3" evidence="5">
    <location>
        <begin position="452"/>
        <end position="510"/>
    </location>
</feature>
<evidence type="ECO:0000256" key="2">
    <source>
        <dbReference type="PROSITE-ProRule" id="PRU00192"/>
    </source>
</evidence>
<feature type="domain" description="BAR" evidence="6">
    <location>
        <begin position="14"/>
        <end position="238"/>
    </location>
</feature>
<dbReference type="SUPFAM" id="SSF50044">
    <property type="entry name" value="SH3-domain"/>
    <property type="match status" value="1"/>
</dbReference>
<gene>
    <name evidence="7" type="ORF">M422DRAFT_35913</name>
</gene>
<dbReference type="Gene3D" id="1.20.1270.60">
    <property type="entry name" value="Arfaptin homology (AH) domain/BAR domain"/>
    <property type="match status" value="1"/>
</dbReference>
<feature type="compositionally biased region" description="Acidic residues" evidence="4">
    <location>
        <begin position="385"/>
        <end position="399"/>
    </location>
</feature>
<dbReference type="CDD" id="cd00174">
    <property type="entry name" value="SH3"/>
    <property type="match status" value="1"/>
</dbReference>
<dbReference type="InterPro" id="IPR001452">
    <property type="entry name" value="SH3_domain"/>
</dbReference>
<evidence type="ECO:0000313" key="8">
    <source>
        <dbReference type="Proteomes" id="UP000054279"/>
    </source>
</evidence>
<feature type="compositionally biased region" description="Low complexity" evidence="4">
    <location>
        <begin position="424"/>
        <end position="450"/>
    </location>
</feature>
<reference evidence="7 8" key="1">
    <citation type="submission" date="2014-06" db="EMBL/GenBank/DDBJ databases">
        <title>Evolutionary Origins and Diversification of the Mycorrhizal Mutualists.</title>
        <authorList>
            <consortium name="DOE Joint Genome Institute"/>
            <consortium name="Mycorrhizal Genomics Consortium"/>
            <person name="Kohler A."/>
            <person name="Kuo A."/>
            <person name="Nagy L.G."/>
            <person name="Floudas D."/>
            <person name="Copeland A."/>
            <person name="Barry K.W."/>
            <person name="Cichocki N."/>
            <person name="Veneault-Fourrey C."/>
            <person name="LaButti K."/>
            <person name="Lindquist E.A."/>
            <person name="Lipzen A."/>
            <person name="Lundell T."/>
            <person name="Morin E."/>
            <person name="Murat C."/>
            <person name="Riley R."/>
            <person name="Ohm R."/>
            <person name="Sun H."/>
            <person name="Tunlid A."/>
            <person name="Henrissat B."/>
            <person name="Grigoriev I.V."/>
            <person name="Hibbett D.S."/>
            <person name="Martin F."/>
        </authorList>
    </citation>
    <scope>NUCLEOTIDE SEQUENCE [LARGE SCALE GENOMIC DNA]</scope>
    <source>
        <strain evidence="7 8">SS14</strain>
    </source>
</reference>
<feature type="coiled-coil region" evidence="3">
    <location>
        <begin position="152"/>
        <end position="188"/>
    </location>
</feature>
<proteinExistence type="predicted"/>
<dbReference type="Gene3D" id="2.30.30.40">
    <property type="entry name" value="SH3 Domains"/>
    <property type="match status" value="1"/>
</dbReference>
<name>A0A0C9TQ61_SPHS4</name>